<reference evidence="1 2" key="1">
    <citation type="submission" date="2020-08" db="EMBL/GenBank/DDBJ databases">
        <title>Genomic Encyclopedia of Type Strains, Phase IV (KMG-IV): sequencing the most valuable type-strain genomes for metagenomic binning, comparative biology and taxonomic classification.</title>
        <authorList>
            <person name="Goeker M."/>
        </authorList>
    </citation>
    <scope>NUCLEOTIDE SEQUENCE [LARGE SCALE GENOMIC DNA]</scope>
    <source>
        <strain evidence="1 2">DSM 102238</strain>
    </source>
</reference>
<evidence type="ECO:0000313" key="2">
    <source>
        <dbReference type="Proteomes" id="UP000542776"/>
    </source>
</evidence>
<keyword evidence="2" id="KW-1185">Reference proteome</keyword>
<dbReference type="Proteomes" id="UP000542776">
    <property type="component" value="Unassembled WGS sequence"/>
</dbReference>
<sequence length="147" mass="16350">MLRSTLVSIIIVIAQVIPLPGLTQDLPSVEGRPSHYRVRFGATIGELEPVAGEVLCARDRDCEILLAFVPKVTIRLRADPNKVQHGLAKIDCADLRCVLSMQEQEVSYNAEVNDLRISTGQKDDGVLVYPVWRPQRELGRFTFVVAP</sequence>
<gene>
    <name evidence="1" type="ORF">GGR04_004722</name>
</gene>
<dbReference type="RefSeq" id="WP_210291953.1">
    <property type="nucleotide sequence ID" value="NZ_JACIEK010000033.1"/>
</dbReference>
<dbReference type="EMBL" id="JACIEK010000033">
    <property type="protein sequence ID" value="MBB4000841.1"/>
    <property type="molecule type" value="Genomic_DNA"/>
</dbReference>
<protein>
    <submittedName>
        <fullName evidence="1">Uncharacterized protein</fullName>
    </submittedName>
</protein>
<proteinExistence type="predicted"/>
<evidence type="ECO:0000313" key="1">
    <source>
        <dbReference type="EMBL" id="MBB4000841.1"/>
    </source>
</evidence>
<dbReference type="AlphaFoldDB" id="A0A7W6H9C8"/>
<name>A0A7W6H9C8_9HYPH</name>
<organism evidence="1 2">
    <name type="scientific">Aureimonas pseudogalii</name>
    <dbReference type="NCBI Taxonomy" id="1744844"/>
    <lineage>
        <taxon>Bacteria</taxon>
        <taxon>Pseudomonadati</taxon>
        <taxon>Pseudomonadota</taxon>
        <taxon>Alphaproteobacteria</taxon>
        <taxon>Hyphomicrobiales</taxon>
        <taxon>Aurantimonadaceae</taxon>
        <taxon>Aureimonas</taxon>
    </lineage>
</organism>
<accession>A0A7W6H9C8</accession>
<comment type="caution">
    <text evidence="1">The sequence shown here is derived from an EMBL/GenBank/DDBJ whole genome shotgun (WGS) entry which is preliminary data.</text>
</comment>